<feature type="transmembrane region" description="Helical" evidence="1">
    <location>
        <begin position="15"/>
        <end position="35"/>
    </location>
</feature>
<proteinExistence type="predicted"/>
<keyword evidence="1" id="KW-1133">Transmembrane helix</keyword>
<dbReference type="AlphaFoldDB" id="A0AAI9ZZP0"/>
<keyword evidence="1" id="KW-0472">Membrane</keyword>
<keyword evidence="1" id="KW-0812">Transmembrane</keyword>
<dbReference type="EMBL" id="JAHMHQ010000003">
    <property type="protein sequence ID" value="KAK1640821.1"/>
    <property type="molecule type" value="Genomic_DNA"/>
</dbReference>
<organism evidence="2 3">
    <name type="scientific">Colletotrichum phormii</name>
    <dbReference type="NCBI Taxonomy" id="359342"/>
    <lineage>
        <taxon>Eukaryota</taxon>
        <taxon>Fungi</taxon>
        <taxon>Dikarya</taxon>
        <taxon>Ascomycota</taxon>
        <taxon>Pezizomycotina</taxon>
        <taxon>Sordariomycetes</taxon>
        <taxon>Hypocreomycetidae</taxon>
        <taxon>Glomerellales</taxon>
        <taxon>Glomerellaceae</taxon>
        <taxon>Colletotrichum</taxon>
        <taxon>Colletotrichum acutatum species complex</taxon>
    </lineage>
</organism>
<protein>
    <submittedName>
        <fullName evidence="2">Uncharacterized protein</fullName>
    </submittedName>
</protein>
<name>A0AAI9ZZP0_9PEZI</name>
<reference evidence="2" key="1">
    <citation type="submission" date="2021-06" db="EMBL/GenBank/DDBJ databases">
        <title>Comparative genomics, transcriptomics and evolutionary studies reveal genomic signatures of adaptation to plant cell wall in hemibiotrophic fungi.</title>
        <authorList>
            <consortium name="DOE Joint Genome Institute"/>
            <person name="Baroncelli R."/>
            <person name="Diaz J.F."/>
            <person name="Benocci T."/>
            <person name="Peng M."/>
            <person name="Battaglia E."/>
            <person name="Haridas S."/>
            <person name="Andreopoulos W."/>
            <person name="Labutti K."/>
            <person name="Pangilinan J."/>
            <person name="Floch G.L."/>
            <person name="Makela M.R."/>
            <person name="Henrissat B."/>
            <person name="Grigoriev I.V."/>
            <person name="Crouch J.A."/>
            <person name="De Vries R.P."/>
            <person name="Sukno S.A."/>
            <person name="Thon M.R."/>
        </authorList>
    </citation>
    <scope>NUCLEOTIDE SEQUENCE</scope>
    <source>
        <strain evidence="2">CBS 102054</strain>
    </source>
</reference>
<sequence length="107" mass="12138">MTQAANPELFATSEWLATLSSLVLLWLTPLFVLGYPDQALKKQCWVIGMGPDTDSTSTELPMIWHSSYDVETETEKGDRQKGRWPQRPILPEICLFLPLTCALEVDR</sequence>
<evidence type="ECO:0000313" key="3">
    <source>
        <dbReference type="Proteomes" id="UP001243989"/>
    </source>
</evidence>
<evidence type="ECO:0000256" key="1">
    <source>
        <dbReference type="SAM" id="Phobius"/>
    </source>
</evidence>
<gene>
    <name evidence="2" type="ORF">BDP81DRAFT_417484</name>
</gene>
<accession>A0AAI9ZZP0</accession>
<keyword evidence="3" id="KW-1185">Reference proteome</keyword>
<dbReference type="RefSeq" id="XP_060449428.1">
    <property type="nucleotide sequence ID" value="XM_060589625.1"/>
</dbReference>
<dbReference type="GeneID" id="85474487"/>
<evidence type="ECO:0000313" key="2">
    <source>
        <dbReference type="EMBL" id="KAK1640821.1"/>
    </source>
</evidence>
<dbReference type="Proteomes" id="UP001243989">
    <property type="component" value="Unassembled WGS sequence"/>
</dbReference>
<comment type="caution">
    <text evidence="2">The sequence shown here is derived from an EMBL/GenBank/DDBJ whole genome shotgun (WGS) entry which is preliminary data.</text>
</comment>